<evidence type="ECO:0000313" key="2">
    <source>
        <dbReference type="Proteomes" id="UP000279259"/>
    </source>
</evidence>
<protein>
    <submittedName>
        <fullName evidence="1">Uncharacterized protein</fullName>
    </submittedName>
</protein>
<name>A0A427Y3F1_9TREE</name>
<dbReference type="EMBL" id="RSCD01000019">
    <property type="protein sequence ID" value="RSH85617.1"/>
    <property type="molecule type" value="Genomic_DNA"/>
</dbReference>
<accession>A0A427Y3F1</accession>
<keyword evidence="2" id="KW-1185">Reference proteome</keyword>
<dbReference type="AlphaFoldDB" id="A0A427Y3F1"/>
<sequence>MPSLSLYRVQPPILTFLQIATLGWTGWTFERIHLITPNAFRPQSSPFSYLKEWLKPSYQWSHRYQASQPASLGCWVQSSAEPGWVDIRYWRVARGTYKRE</sequence>
<evidence type="ECO:0000313" key="1">
    <source>
        <dbReference type="EMBL" id="RSH85617.1"/>
    </source>
</evidence>
<reference evidence="1 2" key="1">
    <citation type="submission" date="2018-11" db="EMBL/GenBank/DDBJ databases">
        <title>Genome sequence of Saitozyma podzolica DSM 27192.</title>
        <authorList>
            <person name="Aliyu H."/>
            <person name="Gorte O."/>
            <person name="Ochsenreither K."/>
        </authorList>
    </citation>
    <scope>NUCLEOTIDE SEQUENCE [LARGE SCALE GENOMIC DNA]</scope>
    <source>
        <strain evidence="1 2">DSM 27192</strain>
    </source>
</reference>
<comment type="caution">
    <text evidence="1">The sequence shown here is derived from an EMBL/GenBank/DDBJ whole genome shotgun (WGS) entry which is preliminary data.</text>
</comment>
<organism evidence="1 2">
    <name type="scientific">Saitozyma podzolica</name>
    <dbReference type="NCBI Taxonomy" id="1890683"/>
    <lineage>
        <taxon>Eukaryota</taxon>
        <taxon>Fungi</taxon>
        <taxon>Dikarya</taxon>
        <taxon>Basidiomycota</taxon>
        <taxon>Agaricomycotina</taxon>
        <taxon>Tremellomycetes</taxon>
        <taxon>Tremellales</taxon>
        <taxon>Trimorphomycetaceae</taxon>
        <taxon>Saitozyma</taxon>
    </lineage>
</organism>
<dbReference type="Proteomes" id="UP000279259">
    <property type="component" value="Unassembled WGS sequence"/>
</dbReference>
<gene>
    <name evidence="1" type="ORF">EHS25_003756</name>
</gene>
<proteinExistence type="predicted"/>